<dbReference type="AlphaFoldDB" id="A0A6B0GPK8"/>
<evidence type="ECO:0000313" key="2">
    <source>
        <dbReference type="EMBL" id="MWG35941.1"/>
    </source>
</evidence>
<proteinExistence type="predicted"/>
<dbReference type="Proteomes" id="UP000451471">
    <property type="component" value="Unassembled WGS sequence"/>
</dbReference>
<organism evidence="2 3">
    <name type="scientific">Halomarina oriensis</name>
    <dbReference type="NCBI Taxonomy" id="671145"/>
    <lineage>
        <taxon>Archaea</taxon>
        <taxon>Methanobacteriati</taxon>
        <taxon>Methanobacteriota</taxon>
        <taxon>Stenosarchaea group</taxon>
        <taxon>Halobacteria</taxon>
        <taxon>Halobacteriales</taxon>
        <taxon>Natronomonadaceae</taxon>
        <taxon>Halomarina</taxon>
    </lineage>
</organism>
<keyword evidence="3" id="KW-1185">Reference proteome</keyword>
<dbReference type="OrthoDB" id="342311at2157"/>
<dbReference type="CDD" id="cd00077">
    <property type="entry name" value="HDc"/>
    <property type="match status" value="1"/>
</dbReference>
<comment type="caution">
    <text evidence="2">The sequence shown here is derived from an EMBL/GenBank/DDBJ whole genome shotgun (WGS) entry which is preliminary data.</text>
</comment>
<dbReference type="InterPro" id="IPR003607">
    <property type="entry name" value="HD/PDEase_dom"/>
</dbReference>
<dbReference type="InterPro" id="IPR006674">
    <property type="entry name" value="HD_domain"/>
</dbReference>
<dbReference type="Gene3D" id="1.10.3210.10">
    <property type="entry name" value="Hypothetical protein af1432"/>
    <property type="match status" value="1"/>
</dbReference>
<accession>A0A6B0GPK8</accession>
<dbReference type="SUPFAM" id="SSF109604">
    <property type="entry name" value="HD-domain/PDEase-like"/>
    <property type="match status" value="1"/>
</dbReference>
<feature type="domain" description="HD" evidence="1">
    <location>
        <begin position="68"/>
        <end position="175"/>
    </location>
</feature>
<evidence type="ECO:0000259" key="1">
    <source>
        <dbReference type="Pfam" id="PF01966"/>
    </source>
</evidence>
<dbReference type="RefSeq" id="WP_158205608.1">
    <property type="nucleotide sequence ID" value="NZ_WSZK01000028.1"/>
</dbReference>
<sequence>MSDTDDDHERSVRDAFPELDRIADDDLRAGVVRAWATAMADNDVVDLATVPWFPPVQRELGIDDEYLVDHVRDVTAGAIALAETLTERRSPDLSLDLVVAGALVHDVSKLYEYHGDEETAVGDLLGHPHFGVHVVAAAGLPVELQHVVLSHTSRTSVDPATLEAEVVRRADEVAASAIRLRVLDDLRDA</sequence>
<reference evidence="2 3" key="1">
    <citation type="submission" date="2019-12" db="EMBL/GenBank/DDBJ databases">
        <title>Halocatena pleomorpha gen. nov. sp. nov., an extremely halophilic archaeon of family Halobacteriaceae isolated from saltpan soil.</title>
        <authorList>
            <person name="Pal Y."/>
            <person name="Verma A."/>
            <person name="Krishnamurthi S."/>
            <person name="Kumar P."/>
        </authorList>
    </citation>
    <scope>NUCLEOTIDE SEQUENCE [LARGE SCALE GENOMIC DNA]</scope>
    <source>
        <strain evidence="2 3">JCM 16495</strain>
    </source>
</reference>
<dbReference type="Pfam" id="PF01966">
    <property type="entry name" value="HD"/>
    <property type="match status" value="1"/>
</dbReference>
<name>A0A6B0GPK8_9EURY</name>
<evidence type="ECO:0000313" key="3">
    <source>
        <dbReference type="Proteomes" id="UP000451471"/>
    </source>
</evidence>
<gene>
    <name evidence="2" type="ORF">GQS65_15855</name>
</gene>
<protein>
    <submittedName>
        <fullName evidence="2">HD domain-containing protein</fullName>
    </submittedName>
</protein>
<dbReference type="EMBL" id="WSZK01000028">
    <property type="protein sequence ID" value="MWG35941.1"/>
    <property type="molecule type" value="Genomic_DNA"/>
</dbReference>